<evidence type="ECO:0000313" key="1">
    <source>
        <dbReference type="EMBL" id="JAD68636.1"/>
    </source>
</evidence>
<dbReference type="AlphaFoldDB" id="A0A0A9BZC3"/>
<name>A0A0A9BZC3_ARUDO</name>
<proteinExistence type="predicted"/>
<organism evidence="1">
    <name type="scientific">Arundo donax</name>
    <name type="common">Giant reed</name>
    <name type="synonym">Donax arundinaceus</name>
    <dbReference type="NCBI Taxonomy" id="35708"/>
    <lineage>
        <taxon>Eukaryota</taxon>
        <taxon>Viridiplantae</taxon>
        <taxon>Streptophyta</taxon>
        <taxon>Embryophyta</taxon>
        <taxon>Tracheophyta</taxon>
        <taxon>Spermatophyta</taxon>
        <taxon>Magnoliopsida</taxon>
        <taxon>Liliopsida</taxon>
        <taxon>Poales</taxon>
        <taxon>Poaceae</taxon>
        <taxon>PACMAD clade</taxon>
        <taxon>Arundinoideae</taxon>
        <taxon>Arundineae</taxon>
        <taxon>Arundo</taxon>
    </lineage>
</organism>
<dbReference type="EMBL" id="GBRH01229259">
    <property type="protein sequence ID" value="JAD68636.1"/>
    <property type="molecule type" value="Transcribed_RNA"/>
</dbReference>
<protein>
    <submittedName>
        <fullName evidence="1">Uncharacterized protein</fullName>
    </submittedName>
</protein>
<reference evidence="1" key="1">
    <citation type="submission" date="2014-09" db="EMBL/GenBank/DDBJ databases">
        <authorList>
            <person name="Magalhaes I.L.F."/>
            <person name="Oliveira U."/>
            <person name="Santos F.R."/>
            <person name="Vidigal T.H.D.A."/>
            <person name="Brescovit A.D."/>
            <person name="Santos A.J."/>
        </authorList>
    </citation>
    <scope>NUCLEOTIDE SEQUENCE</scope>
    <source>
        <tissue evidence="1">Shoot tissue taken approximately 20 cm above the soil surface</tissue>
    </source>
</reference>
<sequence length="54" mass="6366">MRSERTHGCDQCVLGSMRPAFGEYDVIVRSNAHPWKKLSEVKHTSSKMLWFYHQ</sequence>
<reference evidence="1" key="2">
    <citation type="journal article" date="2015" name="Data Brief">
        <title>Shoot transcriptome of the giant reed, Arundo donax.</title>
        <authorList>
            <person name="Barrero R.A."/>
            <person name="Guerrero F.D."/>
            <person name="Moolhuijzen P."/>
            <person name="Goolsby J.A."/>
            <person name="Tidwell J."/>
            <person name="Bellgard S.E."/>
            <person name="Bellgard M.I."/>
        </authorList>
    </citation>
    <scope>NUCLEOTIDE SEQUENCE</scope>
    <source>
        <tissue evidence="1">Shoot tissue taken approximately 20 cm above the soil surface</tissue>
    </source>
</reference>
<accession>A0A0A9BZC3</accession>